<dbReference type="PANTHER" id="PTHR34610">
    <property type="entry name" value="SSL7007 PROTEIN"/>
    <property type="match status" value="1"/>
</dbReference>
<dbReference type="PANTHER" id="PTHR34610:SF3">
    <property type="entry name" value="SSL7007 PROTEIN"/>
    <property type="match status" value="1"/>
</dbReference>
<keyword evidence="3" id="KW-1185">Reference proteome</keyword>
<feature type="domain" description="PIN" evidence="1">
    <location>
        <begin position="3"/>
        <end position="115"/>
    </location>
</feature>
<dbReference type="InterPro" id="IPR002850">
    <property type="entry name" value="PIN_toxin-like"/>
</dbReference>
<dbReference type="NCBIfam" id="TIGR00305">
    <property type="entry name" value="putative toxin-antitoxin system toxin component, PIN family"/>
    <property type="match status" value="1"/>
</dbReference>
<dbReference type="SUPFAM" id="SSF88723">
    <property type="entry name" value="PIN domain-like"/>
    <property type="match status" value="1"/>
</dbReference>
<dbReference type="InterPro" id="IPR002716">
    <property type="entry name" value="PIN_dom"/>
</dbReference>
<sequence>MNLVLDTDVVVAGIRSPTGASAELLRLARHGAFRPVVSVPLLLEYEAVATLPDHLDAAELNAGEVQALLDLLVGVAEWTRVYYLYRPLIRDPADEMVLEAALNSGADAIVTFNRRDFGSAPADFNLGCWLPHEALEKVR</sequence>
<dbReference type="EMBL" id="QWLV01000006">
    <property type="protein sequence ID" value="RHW17040.1"/>
    <property type="molecule type" value="Genomic_DNA"/>
</dbReference>
<gene>
    <name evidence="2" type="ORF">D1610_13025</name>
</gene>
<organism evidence="2 3">
    <name type="scientific">Sphingomonas gilva</name>
    <dbReference type="NCBI Taxonomy" id="2305907"/>
    <lineage>
        <taxon>Bacteria</taxon>
        <taxon>Pseudomonadati</taxon>
        <taxon>Pseudomonadota</taxon>
        <taxon>Alphaproteobacteria</taxon>
        <taxon>Sphingomonadales</taxon>
        <taxon>Sphingomonadaceae</taxon>
        <taxon>Sphingomonas</taxon>
    </lineage>
</organism>
<evidence type="ECO:0000313" key="2">
    <source>
        <dbReference type="EMBL" id="RHW17040.1"/>
    </source>
</evidence>
<dbReference type="Pfam" id="PF13470">
    <property type="entry name" value="PIN_3"/>
    <property type="match status" value="1"/>
</dbReference>
<evidence type="ECO:0000313" key="3">
    <source>
        <dbReference type="Proteomes" id="UP000266693"/>
    </source>
</evidence>
<comment type="caution">
    <text evidence="2">The sequence shown here is derived from an EMBL/GenBank/DDBJ whole genome shotgun (WGS) entry which is preliminary data.</text>
</comment>
<proteinExistence type="predicted"/>
<dbReference type="Proteomes" id="UP000266693">
    <property type="component" value="Unassembled WGS sequence"/>
</dbReference>
<dbReference type="OrthoDB" id="5243920at2"/>
<evidence type="ECO:0000259" key="1">
    <source>
        <dbReference type="Pfam" id="PF13470"/>
    </source>
</evidence>
<reference evidence="2 3" key="1">
    <citation type="submission" date="2018-08" db="EMBL/GenBank/DDBJ databases">
        <title>The multiple taxonomic identification of Sphingomonas gilva.</title>
        <authorList>
            <person name="Zhu D."/>
            <person name="Zheng S."/>
        </authorList>
    </citation>
    <scope>NUCLEOTIDE SEQUENCE [LARGE SCALE GENOMIC DNA]</scope>
    <source>
        <strain evidence="2 3">ZDH117</strain>
    </source>
</reference>
<accession>A0A396RL85</accession>
<protein>
    <submittedName>
        <fullName evidence="2">Putative toxin-antitoxin system toxin component, PIN family</fullName>
    </submittedName>
</protein>
<name>A0A396RL85_9SPHN</name>
<dbReference type="RefSeq" id="WP_118864621.1">
    <property type="nucleotide sequence ID" value="NZ_QWLV01000006.1"/>
</dbReference>
<dbReference type="AlphaFoldDB" id="A0A396RL85"/>
<dbReference type="InterPro" id="IPR029060">
    <property type="entry name" value="PIN-like_dom_sf"/>
</dbReference>